<evidence type="ECO:0000256" key="1">
    <source>
        <dbReference type="ARBA" id="ARBA00001623"/>
    </source>
</evidence>
<keyword evidence="6" id="KW-0479">Metal-binding</keyword>
<evidence type="ECO:0000256" key="8">
    <source>
        <dbReference type="ARBA" id="ARBA00022833"/>
    </source>
</evidence>
<dbReference type="NCBIfam" id="TIGR03413">
    <property type="entry name" value="GSH_gloB"/>
    <property type="match status" value="1"/>
</dbReference>
<evidence type="ECO:0000256" key="5">
    <source>
        <dbReference type="ARBA" id="ARBA00011917"/>
    </source>
</evidence>
<dbReference type="AlphaFoldDB" id="A0AAW1UTI1"/>
<dbReference type="FunFam" id="3.60.15.10:FF:000019">
    <property type="entry name" value="Hydroxyacylglutathione hydrolase, mitochondrial"/>
    <property type="match status" value="1"/>
</dbReference>
<dbReference type="EMBL" id="JARQZJ010000091">
    <property type="protein sequence ID" value="KAK9883292.1"/>
    <property type="molecule type" value="Genomic_DNA"/>
</dbReference>
<dbReference type="GO" id="GO:0019243">
    <property type="term" value="P:methylglyoxal catabolic process to D-lactate via S-lactoyl-glutathione"/>
    <property type="evidence" value="ECO:0007669"/>
    <property type="project" value="InterPro"/>
</dbReference>
<dbReference type="InterPro" id="IPR032282">
    <property type="entry name" value="HAGH_C"/>
</dbReference>
<dbReference type="GO" id="GO:0004416">
    <property type="term" value="F:hydroxyacylglutathione hydrolase activity"/>
    <property type="evidence" value="ECO:0007669"/>
    <property type="project" value="UniProtKB-EC"/>
</dbReference>
<dbReference type="InterPro" id="IPR035680">
    <property type="entry name" value="Clx_II_MBL"/>
</dbReference>
<comment type="catalytic activity">
    <reaction evidence="1">
        <text>an S-(2-hydroxyacyl)glutathione + H2O = a 2-hydroxy carboxylate + glutathione + H(+)</text>
        <dbReference type="Rhea" id="RHEA:21864"/>
        <dbReference type="ChEBI" id="CHEBI:15377"/>
        <dbReference type="ChEBI" id="CHEBI:15378"/>
        <dbReference type="ChEBI" id="CHEBI:57925"/>
        <dbReference type="ChEBI" id="CHEBI:58896"/>
        <dbReference type="ChEBI" id="CHEBI:71261"/>
        <dbReference type="EC" id="3.1.2.6"/>
    </reaction>
</comment>
<dbReference type="GO" id="GO:0046872">
    <property type="term" value="F:metal ion binding"/>
    <property type="evidence" value="ECO:0007669"/>
    <property type="project" value="UniProtKB-KW"/>
</dbReference>
<evidence type="ECO:0000313" key="12">
    <source>
        <dbReference type="Proteomes" id="UP001431783"/>
    </source>
</evidence>
<dbReference type="PANTHER" id="PTHR11935">
    <property type="entry name" value="BETA LACTAMASE DOMAIN"/>
    <property type="match status" value="1"/>
</dbReference>
<name>A0AAW1UTI1_9CUCU</name>
<dbReference type="Gene3D" id="3.60.15.10">
    <property type="entry name" value="Ribonuclease Z/Hydroxyacylglutathione hydrolase-like"/>
    <property type="match status" value="1"/>
</dbReference>
<dbReference type="InterPro" id="IPR001279">
    <property type="entry name" value="Metallo-B-lactamas"/>
</dbReference>
<keyword evidence="8" id="KW-0862">Zinc</keyword>
<dbReference type="EC" id="3.1.2.6" evidence="5"/>
<dbReference type="SUPFAM" id="SSF56281">
    <property type="entry name" value="Metallo-hydrolase/oxidoreductase"/>
    <property type="match status" value="1"/>
</dbReference>
<reference evidence="11 12" key="1">
    <citation type="submission" date="2023-03" db="EMBL/GenBank/DDBJ databases">
        <title>Genome insight into feeding habits of ladybird beetles.</title>
        <authorList>
            <person name="Li H.-S."/>
            <person name="Huang Y.-H."/>
            <person name="Pang H."/>
        </authorList>
    </citation>
    <scope>NUCLEOTIDE SEQUENCE [LARGE SCALE GENOMIC DNA]</scope>
    <source>
        <strain evidence="11">SYSU_2023b</strain>
        <tissue evidence="11">Whole body</tissue>
    </source>
</reference>
<evidence type="ECO:0000256" key="7">
    <source>
        <dbReference type="ARBA" id="ARBA00022801"/>
    </source>
</evidence>
<accession>A0AAW1UTI1</accession>
<organism evidence="11 12">
    <name type="scientific">Henosepilachna vigintioctopunctata</name>
    <dbReference type="NCBI Taxonomy" id="420089"/>
    <lineage>
        <taxon>Eukaryota</taxon>
        <taxon>Metazoa</taxon>
        <taxon>Ecdysozoa</taxon>
        <taxon>Arthropoda</taxon>
        <taxon>Hexapoda</taxon>
        <taxon>Insecta</taxon>
        <taxon>Pterygota</taxon>
        <taxon>Neoptera</taxon>
        <taxon>Endopterygota</taxon>
        <taxon>Coleoptera</taxon>
        <taxon>Polyphaga</taxon>
        <taxon>Cucujiformia</taxon>
        <taxon>Coccinelloidea</taxon>
        <taxon>Coccinellidae</taxon>
        <taxon>Epilachninae</taxon>
        <taxon>Epilachnini</taxon>
        <taxon>Henosepilachna</taxon>
    </lineage>
</organism>
<feature type="domain" description="Metallo-beta-lactamase" evidence="10">
    <location>
        <begin position="57"/>
        <end position="218"/>
    </location>
</feature>
<comment type="similarity">
    <text evidence="4">Belongs to the metallo-beta-lactamase superfamily. Glyoxalase II family.</text>
</comment>
<dbReference type="InterPro" id="IPR036866">
    <property type="entry name" value="RibonucZ/Hydroxyglut_hydro"/>
</dbReference>
<dbReference type="Pfam" id="PF00753">
    <property type="entry name" value="Lactamase_B"/>
    <property type="match status" value="1"/>
</dbReference>
<dbReference type="SMART" id="SM00849">
    <property type="entry name" value="Lactamase_B"/>
    <property type="match status" value="1"/>
</dbReference>
<dbReference type="PANTHER" id="PTHR11935:SF94">
    <property type="entry name" value="TENZING NORGAY, ISOFORM C"/>
    <property type="match status" value="1"/>
</dbReference>
<evidence type="ECO:0000256" key="4">
    <source>
        <dbReference type="ARBA" id="ARBA00006759"/>
    </source>
</evidence>
<dbReference type="Proteomes" id="UP001431783">
    <property type="component" value="Unassembled WGS sequence"/>
</dbReference>
<dbReference type="HAMAP" id="MF_01374">
    <property type="entry name" value="Glyoxalase_2"/>
    <property type="match status" value="1"/>
</dbReference>
<evidence type="ECO:0000256" key="9">
    <source>
        <dbReference type="ARBA" id="ARBA00031044"/>
    </source>
</evidence>
<evidence type="ECO:0000256" key="3">
    <source>
        <dbReference type="ARBA" id="ARBA00004963"/>
    </source>
</evidence>
<keyword evidence="12" id="KW-1185">Reference proteome</keyword>
<comment type="pathway">
    <text evidence="3">Secondary metabolite metabolism; methylglyoxal degradation; (R)-lactate from methylglyoxal: step 2/2.</text>
</comment>
<dbReference type="Pfam" id="PF16123">
    <property type="entry name" value="HAGH_C"/>
    <property type="match status" value="1"/>
</dbReference>
<comment type="caution">
    <text evidence="11">The sequence shown here is derived from an EMBL/GenBank/DDBJ whole genome shotgun (WGS) entry which is preliminary data.</text>
</comment>
<evidence type="ECO:0000313" key="11">
    <source>
        <dbReference type="EMBL" id="KAK9883292.1"/>
    </source>
</evidence>
<evidence type="ECO:0000259" key="10">
    <source>
        <dbReference type="SMART" id="SM00849"/>
    </source>
</evidence>
<dbReference type="InterPro" id="IPR017782">
    <property type="entry name" value="Hydroxyacylglutathione_Hdrlase"/>
</dbReference>
<proteinExistence type="inferred from homology"/>
<dbReference type="CDD" id="cd07723">
    <property type="entry name" value="hydroxyacylglutathione_hydrolase_MBL-fold"/>
    <property type="match status" value="1"/>
</dbReference>
<sequence length="301" mass="33860">MFHFASKHLPGRVLQGLSAVYFKGLSLYNNGFRNSHSCSTEYKFKGMGVTILPALSDNYMYLIIDENTRQAAVVDPVEPDKVLEVVQREQVNLTKVLTTHHHWDHAGGNEDLVKKSKNTLQVFGGDERIGAITNKVQDGDCFNIGDTKVECIFTPCHTSGHICYLINSPCDDPAVFTGDTLFVAGCGRFFEGTAEQMCVCLLEKLGNLPGNTKVFCGHEYTLQNLKFANHVEPNNTEIQKKIEWAAEKRKLGEPTVPSTISEEKLTNPFMRVTERTVQYHASCYDAIETMRLIRKEKDNFK</sequence>
<comment type="cofactor">
    <cofactor evidence="2">
        <name>Zn(2+)</name>
        <dbReference type="ChEBI" id="CHEBI:29105"/>
    </cofactor>
</comment>
<dbReference type="GO" id="GO:0031123">
    <property type="term" value="P:RNA 3'-end processing"/>
    <property type="evidence" value="ECO:0007669"/>
    <property type="project" value="UniProtKB-ARBA"/>
</dbReference>
<dbReference type="PIRSF" id="PIRSF005457">
    <property type="entry name" value="Glx"/>
    <property type="match status" value="1"/>
</dbReference>
<gene>
    <name evidence="11" type="ORF">WA026_001474</name>
</gene>
<evidence type="ECO:0000256" key="2">
    <source>
        <dbReference type="ARBA" id="ARBA00001947"/>
    </source>
</evidence>
<keyword evidence="7" id="KW-0378">Hydrolase</keyword>
<protein>
    <recommendedName>
        <fullName evidence="5">hydroxyacylglutathione hydrolase</fullName>
        <ecNumber evidence="5">3.1.2.6</ecNumber>
    </recommendedName>
    <alternativeName>
        <fullName evidence="9">Glyoxalase II</fullName>
    </alternativeName>
</protein>
<evidence type="ECO:0000256" key="6">
    <source>
        <dbReference type="ARBA" id="ARBA00022723"/>
    </source>
</evidence>